<dbReference type="InterPro" id="IPR036097">
    <property type="entry name" value="HisK_dim/P_sf"/>
</dbReference>
<dbReference type="Gene3D" id="1.10.287.130">
    <property type="match status" value="1"/>
</dbReference>
<feature type="domain" description="Histidine kinase" evidence="11">
    <location>
        <begin position="262"/>
        <end position="473"/>
    </location>
</feature>
<evidence type="ECO:0000313" key="14">
    <source>
        <dbReference type="Proteomes" id="UP001597145"/>
    </source>
</evidence>
<evidence type="ECO:0000256" key="2">
    <source>
        <dbReference type="ARBA" id="ARBA00004236"/>
    </source>
</evidence>
<reference evidence="14" key="1">
    <citation type="journal article" date="2019" name="Int. J. Syst. Evol. Microbiol.">
        <title>The Global Catalogue of Microorganisms (GCM) 10K type strain sequencing project: providing services to taxonomists for standard genome sequencing and annotation.</title>
        <authorList>
            <consortium name="The Broad Institute Genomics Platform"/>
            <consortium name="The Broad Institute Genome Sequencing Center for Infectious Disease"/>
            <person name="Wu L."/>
            <person name="Ma J."/>
        </authorList>
    </citation>
    <scope>NUCLEOTIDE SEQUENCE [LARGE SCALE GENOMIC DNA]</scope>
    <source>
        <strain evidence="14">JCM 12165</strain>
    </source>
</reference>
<dbReference type="PANTHER" id="PTHR45436:SF5">
    <property type="entry name" value="SENSOR HISTIDINE KINASE TRCS"/>
    <property type="match status" value="1"/>
</dbReference>
<dbReference type="PROSITE" id="PS50885">
    <property type="entry name" value="HAMP"/>
    <property type="match status" value="1"/>
</dbReference>
<dbReference type="Pfam" id="PF00672">
    <property type="entry name" value="HAMP"/>
    <property type="match status" value="1"/>
</dbReference>
<dbReference type="SMART" id="SM00387">
    <property type="entry name" value="HATPase_c"/>
    <property type="match status" value="1"/>
</dbReference>
<dbReference type="CDD" id="cd00075">
    <property type="entry name" value="HATPase"/>
    <property type="match status" value="1"/>
</dbReference>
<evidence type="ECO:0000256" key="7">
    <source>
        <dbReference type="ARBA" id="ARBA00022777"/>
    </source>
</evidence>
<keyword evidence="14" id="KW-1185">Reference proteome</keyword>
<evidence type="ECO:0000256" key="1">
    <source>
        <dbReference type="ARBA" id="ARBA00000085"/>
    </source>
</evidence>
<dbReference type="Proteomes" id="UP001597145">
    <property type="component" value="Unassembled WGS sequence"/>
</dbReference>
<dbReference type="Gene3D" id="6.10.340.10">
    <property type="match status" value="1"/>
</dbReference>
<dbReference type="InterPro" id="IPR005467">
    <property type="entry name" value="His_kinase_dom"/>
</dbReference>
<dbReference type="InterPro" id="IPR003660">
    <property type="entry name" value="HAMP_dom"/>
</dbReference>
<dbReference type="PANTHER" id="PTHR45436">
    <property type="entry name" value="SENSOR HISTIDINE KINASE YKOH"/>
    <property type="match status" value="1"/>
</dbReference>
<keyword evidence="9" id="KW-0902">Two-component regulatory system</keyword>
<evidence type="ECO:0000259" key="11">
    <source>
        <dbReference type="PROSITE" id="PS50109"/>
    </source>
</evidence>
<comment type="subcellular location">
    <subcellularLocation>
        <location evidence="2">Cell membrane</location>
    </subcellularLocation>
</comment>
<evidence type="ECO:0000256" key="4">
    <source>
        <dbReference type="ARBA" id="ARBA00022553"/>
    </source>
</evidence>
<keyword evidence="7 13" id="KW-0418">Kinase</keyword>
<comment type="caution">
    <text evidence="13">The sequence shown here is derived from an EMBL/GenBank/DDBJ whole genome shotgun (WGS) entry which is preliminary data.</text>
</comment>
<dbReference type="CDD" id="cd00082">
    <property type="entry name" value="HisKA"/>
    <property type="match status" value="1"/>
</dbReference>
<dbReference type="CDD" id="cd06225">
    <property type="entry name" value="HAMP"/>
    <property type="match status" value="1"/>
</dbReference>
<protein>
    <recommendedName>
        <fullName evidence="3">histidine kinase</fullName>
        <ecNumber evidence="3">2.7.13.3</ecNumber>
    </recommendedName>
</protein>
<dbReference type="SMART" id="SM00304">
    <property type="entry name" value="HAMP"/>
    <property type="match status" value="1"/>
</dbReference>
<dbReference type="Pfam" id="PF02518">
    <property type="entry name" value="HATPase_c"/>
    <property type="match status" value="1"/>
</dbReference>
<dbReference type="SMART" id="SM00388">
    <property type="entry name" value="HisKA"/>
    <property type="match status" value="1"/>
</dbReference>
<evidence type="ECO:0000256" key="8">
    <source>
        <dbReference type="ARBA" id="ARBA00022989"/>
    </source>
</evidence>
<gene>
    <name evidence="13" type="ORF">ACFSCY_25710</name>
</gene>
<dbReference type="PRINTS" id="PR00344">
    <property type="entry name" value="BCTRLSENSOR"/>
</dbReference>
<dbReference type="EC" id="2.7.13.3" evidence="3"/>
<evidence type="ECO:0000256" key="5">
    <source>
        <dbReference type="ARBA" id="ARBA00022679"/>
    </source>
</evidence>
<evidence type="ECO:0000256" key="6">
    <source>
        <dbReference type="ARBA" id="ARBA00022692"/>
    </source>
</evidence>
<dbReference type="SUPFAM" id="SSF55874">
    <property type="entry name" value="ATPase domain of HSP90 chaperone/DNA topoisomerase II/histidine kinase"/>
    <property type="match status" value="1"/>
</dbReference>
<evidence type="ECO:0000256" key="10">
    <source>
        <dbReference type="ARBA" id="ARBA00023136"/>
    </source>
</evidence>
<organism evidence="13 14">
    <name type="scientific">Pseudonocardia aurantiaca</name>
    <dbReference type="NCBI Taxonomy" id="75290"/>
    <lineage>
        <taxon>Bacteria</taxon>
        <taxon>Bacillati</taxon>
        <taxon>Actinomycetota</taxon>
        <taxon>Actinomycetes</taxon>
        <taxon>Pseudonocardiales</taxon>
        <taxon>Pseudonocardiaceae</taxon>
        <taxon>Pseudonocardia</taxon>
    </lineage>
</organism>
<comment type="catalytic activity">
    <reaction evidence="1">
        <text>ATP + protein L-histidine = ADP + protein N-phospho-L-histidine.</text>
        <dbReference type="EC" id="2.7.13.3"/>
    </reaction>
</comment>
<keyword evidence="10" id="KW-0472">Membrane</keyword>
<dbReference type="PROSITE" id="PS50109">
    <property type="entry name" value="HIS_KIN"/>
    <property type="match status" value="1"/>
</dbReference>
<evidence type="ECO:0000259" key="12">
    <source>
        <dbReference type="PROSITE" id="PS50885"/>
    </source>
</evidence>
<dbReference type="Pfam" id="PF00512">
    <property type="entry name" value="HisKA"/>
    <property type="match status" value="1"/>
</dbReference>
<evidence type="ECO:0000256" key="3">
    <source>
        <dbReference type="ARBA" id="ARBA00012438"/>
    </source>
</evidence>
<feature type="domain" description="HAMP" evidence="12">
    <location>
        <begin position="187"/>
        <end position="240"/>
    </location>
</feature>
<name>A0ABW4FQF6_9PSEU</name>
<dbReference type="EMBL" id="JBHUCP010000020">
    <property type="protein sequence ID" value="MFD1532825.1"/>
    <property type="molecule type" value="Genomic_DNA"/>
</dbReference>
<dbReference type="InterPro" id="IPR036890">
    <property type="entry name" value="HATPase_C_sf"/>
</dbReference>
<accession>A0ABW4FQF6</accession>
<evidence type="ECO:0000313" key="13">
    <source>
        <dbReference type="EMBL" id="MFD1532825.1"/>
    </source>
</evidence>
<dbReference type="SUPFAM" id="SSF158472">
    <property type="entry name" value="HAMP domain-like"/>
    <property type="match status" value="1"/>
</dbReference>
<dbReference type="InterPro" id="IPR050428">
    <property type="entry name" value="TCS_sensor_his_kinase"/>
</dbReference>
<keyword evidence="8" id="KW-1133">Transmembrane helix</keyword>
<keyword evidence="5" id="KW-0808">Transferase</keyword>
<dbReference type="InterPro" id="IPR003594">
    <property type="entry name" value="HATPase_dom"/>
</dbReference>
<keyword evidence="6" id="KW-0812">Transmembrane</keyword>
<sequence length="478" mass="50204">MAALSLRAGLVLALVALVALGLAGAGAASTAALSSYMVGELDQHLTGLGRNVVTRGLPARLVPPNAPPPAPLLPSTFVLVVTDGSGNAVTTVDTLLSGGDPVPAFPHWDVETVRAHGGEPVFVDSVESDGPRWRLVALPLADGSGSVLVASSLNDVDATLRRLALQSVVIGTAVLLLAAALAHRVVRRSLRPLSEVETTAEAIAAGEFSRRVSDADPRTEVGRLGRALNVMLGRIEMALHVQRQSEASARRSEDRMRRFVADASHELRTPLTSIRGFAELYRQGAASDVGRLMERIESESVRMGVLVNDLLMLARMDEERVPVRNPVDLAGLAADAAHDARAVEPGRPVLLDAPEFLAVSGDEHQLRQVLANLVGNALHHTPSATTVTVRVRTEGADALIEVIDEGPGLGPEHADRIFERFYRADASRSRASGGSGLGLSIVAAIAEGHGGRAEVETAPGKGALFRVRIPRSAASPAD</sequence>
<proteinExistence type="predicted"/>
<dbReference type="InterPro" id="IPR003661">
    <property type="entry name" value="HisK_dim/P_dom"/>
</dbReference>
<dbReference type="InterPro" id="IPR004358">
    <property type="entry name" value="Sig_transdc_His_kin-like_C"/>
</dbReference>
<dbReference type="GO" id="GO:0016301">
    <property type="term" value="F:kinase activity"/>
    <property type="evidence" value="ECO:0007669"/>
    <property type="project" value="UniProtKB-KW"/>
</dbReference>
<dbReference type="Gene3D" id="3.30.565.10">
    <property type="entry name" value="Histidine kinase-like ATPase, C-terminal domain"/>
    <property type="match status" value="1"/>
</dbReference>
<dbReference type="SUPFAM" id="SSF47384">
    <property type="entry name" value="Homodimeric domain of signal transducing histidine kinase"/>
    <property type="match status" value="1"/>
</dbReference>
<dbReference type="RefSeq" id="WP_343985936.1">
    <property type="nucleotide sequence ID" value="NZ_BAAAJG010000027.1"/>
</dbReference>
<keyword evidence="4" id="KW-0597">Phosphoprotein</keyword>
<evidence type="ECO:0000256" key="9">
    <source>
        <dbReference type="ARBA" id="ARBA00023012"/>
    </source>
</evidence>